<dbReference type="Proteomes" id="UP000664859">
    <property type="component" value="Unassembled WGS sequence"/>
</dbReference>
<dbReference type="AlphaFoldDB" id="A0A835ZLX1"/>
<keyword evidence="4" id="KW-1185">Reference proteome</keyword>
<evidence type="ECO:0008006" key="5">
    <source>
        <dbReference type="Google" id="ProtNLM"/>
    </source>
</evidence>
<feature type="signal peptide" evidence="2">
    <location>
        <begin position="1"/>
        <end position="17"/>
    </location>
</feature>
<sequence length="205" mass="21477">MAIKAVVLLAVLAVCQAFVPSMTANSGLSRADFAKVLAAGVAGTAAPALALGASPKQNLFGVIGTAPMVGGGGMSSPYSEADTYSPYSPYSATEDGTAVYTGVTDEMSKRYIDVIKDCKNRFEKIPGWVAGSKWMEIRAELTRKAYSLRGAMNALAASPEAKAAAKDYYADLEVMMTEARNKDGAKISAAYAKSVSDLSTYLSKL</sequence>
<organism evidence="3 4">
    <name type="scientific">Tribonema minus</name>
    <dbReference type="NCBI Taxonomy" id="303371"/>
    <lineage>
        <taxon>Eukaryota</taxon>
        <taxon>Sar</taxon>
        <taxon>Stramenopiles</taxon>
        <taxon>Ochrophyta</taxon>
        <taxon>PX clade</taxon>
        <taxon>Xanthophyceae</taxon>
        <taxon>Tribonematales</taxon>
        <taxon>Tribonemataceae</taxon>
        <taxon>Tribonema</taxon>
    </lineage>
</organism>
<proteinExistence type="predicted"/>
<evidence type="ECO:0000313" key="4">
    <source>
        <dbReference type="Proteomes" id="UP000664859"/>
    </source>
</evidence>
<protein>
    <recommendedName>
        <fullName evidence="5">Extrinsic protein in photosystem II</fullName>
    </recommendedName>
</protein>
<keyword evidence="1" id="KW-0793">Thylakoid</keyword>
<accession>A0A835ZLX1</accession>
<gene>
    <name evidence="3" type="ORF">JKP88DRAFT_271333</name>
</gene>
<evidence type="ECO:0000256" key="2">
    <source>
        <dbReference type="SAM" id="SignalP"/>
    </source>
</evidence>
<dbReference type="SUPFAM" id="SSF101112">
    <property type="entry name" value="Oxygen-evolving enhancer protein 3"/>
    <property type="match status" value="1"/>
</dbReference>
<name>A0A835ZLX1_9STRA</name>
<evidence type="ECO:0000313" key="3">
    <source>
        <dbReference type="EMBL" id="KAG5191238.1"/>
    </source>
</evidence>
<dbReference type="OrthoDB" id="3566at2759"/>
<dbReference type="Gene3D" id="1.20.120.290">
    <property type="entry name" value="Oxygen-evolving enhancer protein 3 (PsbQ), four-helix up-down bundle"/>
    <property type="match status" value="1"/>
</dbReference>
<reference evidence="3" key="1">
    <citation type="submission" date="2021-02" db="EMBL/GenBank/DDBJ databases">
        <title>First Annotated Genome of the Yellow-green Alga Tribonema minus.</title>
        <authorList>
            <person name="Mahan K.M."/>
        </authorList>
    </citation>
    <scope>NUCLEOTIDE SEQUENCE</scope>
    <source>
        <strain evidence="3">UTEX B ZZ1240</strain>
    </source>
</reference>
<dbReference type="EMBL" id="JAFCMP010000022">
    <property type="protein sequence ID" value="KAG5191238.1"/>
    <property type="molecule type" value="Genomic_DNA"/>
</dbReference>
<feature type="chain" id="PRO_5032395748" description="Extrinsic protein in photosystem II" evidence="2">
    <location>
        <begin position="18"/>
        <end position="205"/>
    </location>
</feature>
<keyword evidence="2" id="KW-0732">Signal</keyword>
<dbReference type="InterPro" id="IPR023222">
    <property type="entry name" value="PsbQ-like_dom_sf"/>
</dbReference>
<evidence type="ECO:0000256" key="1">
    <source>
        <dbReference type="ARBA" id="ARBA00023078"/>
    </source>
</evidence>
<comment type="caution">
    <text evidence="3">The sequence shown here is derived from an EMBL/GenBank/DDBJ whole genome shotgun (WGS) entry which is preliminary data.</text>
</comment>